<evidence type="ECO:0000313" key="2">
    <source>
        <dbReference type="Proteomes" id="UP000016511"/>
    </source>
</evidence>
<sequence length="53" mass="6065">MVERRKFGKKKRLDAPCAPAEERSACLFPTAHLPSSFLTSHHKNVLIYPIRCI</sequence>
<dbReference type="Proteomes" id="UP000016511">
    <property type="component" value="Unassembled WGS sequence"/>
</dbReference>
<reference evidence="1 2" key="1">
    <citation type="submission" date="2013-08" db="EMBL/GenBank/DDBJ databases">
        <authorList>
            <person name="Weinstock G."/>
            <person name="Sodergren E."/>
            <person name="Wylie T."/>
            <person name="Fulton L."/>
            <person name="Fulton R."/>
            <person name="Fronick C."/>
            <person name="O'Laughlin M."/>
            <person name="Godfrey J."/>
            <person name="Miner T."/>
            <person name="Herter B."/>
            <person name="Appelbaum E."/>
            <person name="Cordes M."/>
            <person name="Lek S."/>
            <person name="Wollam A."/>
            <person name="Pepin K.H."/>
            <person name="Palsikar V.B."/>
            <person name="Mitreva M."/>
            <person name="Wilson R.K."/>
        </authorList>
    </citation>
    <scope>NUCLEOTIDE SEQUENCE [LARGE SCALE GENOMIC DNA]</scope>
    <source>
        <strain evidence="1 2">ATCC 12856</strain>
    </source>
</reference>
<organism evidence="1 2">
    <name type="scientific">Aneurinibacillus aneurinilyticus ATCC 12856</name>
    <dbReference type="NCBI Taxonomy" id="649747"/>
    <lineage>
        <taxon>Bacteria</taxon>
        <taxon>Bacillati</taxon>
        <taxon>Bacillota</taxon>
        <taxon>Bacilli</taxon>
        <taxon>Bacillales</taxon>
        <taxon>Paenibacillaceae</taxon>
        <taxon>Aneurinibacillus group</taxon>
        <taxon>Aneurinibacillus</taxon>
    </lineage>
</organism>
<accession>U1YEX8</accession>
<evidence type="ECO:0000313" key="1">
    <source>
        <dbReference type="EMBL" id="ERI10647.1"/>
    </source>
</evidence>
<gene>
    <name evidence="1" type="ORF">HMPREF0083_01247</name>
</gene>
<dbReference type="STRING" id="649747.HMPREF0083_01247"/>
<comment type="caution">
    <text evidence="1">The sequence shown here is derived from an EMBL/GenBank/DDBJ whole genome shotgun (WGS) entry which is preliminary data.</text>
</comment>
<protein>
    <submittedName>
        <fullName evidence="1">Uncharacterized protein</fullName>
    </submittedName>
</protein>
<dbReference type="EMBL" id="AWSJ01000083">
    <property type="protein sequence ID" value="ERI10647.1"/>
    <property type="molecule type" value="Genomic_DNA"/>
</dbReference>
<proteinExistence type="predicted"/>
<dbReference type="AlphaFoldDB" id="U1YEX8"/>
<dbReference type="HOGENOM" id="CLU_197281_1_0_9"/>
<name>U1YEX8_ANEAE</name>
<keyword evidence="2" id="KW-1185">Reference proteome</keyword>